<proteinExistence type="predicted"/>
<dbReference type="HOGENOM" id="CLU_715143_0_0_11"/>
<protein>
    <recommendedName>
        <fullName evidence="3">HNH endonuclease</fullName>
    </recommendedName>
</protein>
<dbReference type="RefSeq" id="WP_013883578.1">
    <property type="nucleotide sequence ID" value="NC_015671.1"/>
</dbReference>
<organism evidence="1 2">
    <name type="scientific">Cellulomonas gilvus (strain ATCC 13127 / NRRL B-14078)</name>
    <name type="common">Cellvibrio gilvus</name>
    <dbReference type="NCBI Taxonomy" id="593907"/>
    <lineage>
        <taxon>Bacteria</taxon>
        <taxon>Bacillati</taxon>
        <taxon>Actinomycetota</taxon>
        <taxon>Actinomycetes</taxon>
        <taxon>Micrococcales</taxon>
        <taxon>Cellulomonadaceae</taxon>
        <taxon>Cellulomonas</taxon>
    </lineage>
</organism>
<evidence type="ECO:0000313" key="1">
    <source>
        <dbReference type="EMBL" id="AEI12059.1"/>
    </source>
</evidence>
<dbReference type="eggNOG" id="COG1403">
    <property type="taxonomic scope" value="Bacteria"/>
</dbReference>
<accession>F8A4F3</accession>
<keyword evidence="2" id="KW-1185">Reference proteome</keyword>
<reference evidence="2" key="1">
    <citation type="submission" date="2011-04" db="EMBL/GenBank/DDBJ databases">
        <title>Complete sequence of Cellvibrio gilvus ATCC 13127.</title>
        <authorList>
            <person name="Lucas S."/>
            <person name="Han J."/>
            <person name="Lapidus A."/>
            <person name="Cheng J.-F."/>
            <person name="Goodwin L."/>
            <person name="Pitluck S."/>
            <person name="Peters L."/>
            <person name="Munk A."/>
            <person name="Detter J.C."/>
            <person name="Han C."/>
            <person name="Tapia R."/>
            <person name="Land M."/>
            <person name="Hauser L."/>
            <person name="Kyrpides N."/>
            <person name="Ivanova N."/>
            <person name="Ovchinnikova G."/>
            <person name="Pagani I."/>
            <person name="Mead D."/>
            <person name="Brumm P."/>
            <person name="Woyke T."/>
        </authorList>
    </citation>
    <scope>NUCLEOTIDE SEQUENCE [LARGE SCALE GENOMIC DNA]</scope>
    <source>
        <strain evidence="2">ATCC 13127 / NRRL B-14078</strain>
    </source>
</reference>
<dbReference type="EMBL" id="CP002665">
    <property type="protein sequence ID" value="AEI12059.1"/>
    <property type="molecule type" value="Genomic_DNA"/>
</dbReference>
<dbReference type="OrthoDB" id="3650427at2"/>
<gene>
    <name evidence="1" type="ordered locus">Celgi_1547</name>
</gene>
<evidence type="ECO:0000313" key="2">
    <source>
        <dbReference type="Proteomes" id="UP000000485"/>
    </source>
</evidence>
<evidence type="ECO:0008006" key="3">
    <source>
        <dbReference type="Google" id="ProtNLM"/>
    </source>
</evidence>
<sequence length="386" mass="40867">MLTYFGSRQEAEARVVAQEGLSPAAAVVASTVSVVFGRDVAATLSPARQPLATVEPRQAMYAVIGGLRCTLYADPKIVNVRTPGVDADAHLRAHAKQGDAVIPNPQGNATYAGVRYADPASSIVAPDLDAESILRQLVGTQLYTVSGSVNRVIRVRPPSVIVATTRSPEGQPVPIADVAAGLELLHARGIVEVTPDVLGYRSAFVGAVLSTIPGTRVVGGSPVKVALAHDDEVPAPESRVPELVPGPFQGDLDRPVTAKQRREQRRLRQVLLAGRADASCSLCGETYPARFLWASHIKRRSAATPDELRDLGRIAMLACVFGCDALFEDGYVTVRDGVIAGTSVAGGPSAIGHRIAAIAGRAVVDYETSASYFEWHDEHIFRGQDA</sequence>
<dbReference type="KEGG" id="cga:Celgi_1547"/>
<dbReference type="Proteomes" id="UP000000485">
    <property type="component" value="Chromosome"/>
</dbReference>
<dbReference type="AlphaFoldDB" id="F8A4F3"/>
<name>F8A4F3_CELGA</name>